<evidence type="ECO:0000256" key="1">
    <source>
        <dbReference type="SAM" id="Phobius"/>
    </source>
</evidence>
<dbReference type="AlphaFoldDB" id="S9QL16"/>
<proteinExistence type="predicted"/>
<evidence type="ECO:0000313" key="3">
    <source>
        <dbReference type="Proteomes" id="UP000015347"/>
    </source>
</evidence>
<gene>
    <name evidence="2" type="ORF">Salmuc_03798</name>
</gene>
<feature type="transmembrane region" description="Helical" evidence="1">
    <location>
        <begin position="126"/>
        <end position="146"/>
    </location>
</feature>
<feature type="transmembrane region" description="Helical" evidence="1">
    <location>
        <begin position="64"/>
        <end position="87"/>
    </location>
</feature>
<protein>
    <recommendedName>
        <fullName evidence="4">Membrane-spanning protein</fullName>
    </recommendedName>
</protein>
<reference evidence="3" key="1">
    <citation type="journal article" date="2014" name="Stand. Genomic Sci.">
        <title>Genome sequence of the exopolysaccharide-producing Salipiger mucosus type strain (DSM 16094(T)), a moderately halophilic member of the Roseobacter clade.</title>
        <authorList>
            <person name="Riedel T."/>
            <person name="Spring S."/>
            <person name="Fiebig A."/>
            <person name="Petersen J."/>
            <person name="Kyrpides N.C."/>
            <person name="Goker M."/>
            <person name="Klenk H.P."/>
        </authorList>
    </citation>
    <scope>NUCLEOTIDE SEQUENCE [LARGE SCALE GENOMIC DNA]</scope>
    <source>
        <strain evidence="3">DSM 16094</strain>
    </source>
</reference>
<evidence type="ECO:0000313" key="2">
    <source>
        <dbReference type="EMBL" id="EPX80482.1"/>
    </source>
</evidence>
<dbReference type="STRING" id="1123237.Salmuc_03798"/>
<feature type="transmembrane region" description="Helical" evidence="1">
    <location>
        <begin position="93"/>
        <end position="114"/>
    </location>
</feature>
<dbReference type="Proteomes" id="UP000015347">
    <property type="component" value="Unassembled WGS sequence"/>
</dbReference>
<name>S9QL16_9RHOB</name>
<comment type="caution">
    <text evidence="2">The sequence shown here is derived from an EMBL/GenBank/DDBJ whole genome shotgun (WGS) entry which is preliminary data.</text>
</comment>
<keyword evidence="3" id="KW-1185">Reference proteome</keyword>
<keyword evidence="1" id="KW-0812">Transmembrane</keyword>
<feature type="transmembrane region" description="Helical" evidence="1">
    <location>
        <begin position="35"/>
        <end position="52"/>
    </location>
</feature>
<feature type="transmembrane region" description="Helical" evidence="1">
    <location>
        <begin position="12"/>
        <end position="29"/>
    </location>
</feature>
<keyword evidence="1" id="KW-0472">Membrane</keyword>
<feature type="transmembrane region" description="Helical" evidence="1">
    <location>
        <begin position="166"/>
        <end position="188"/>
    </location>
</feature>
<sequence>MSGQGMTRQSRVTYTIWALLVLSGVFGAYELRWSIVFVSLATLALTLLPLVLQSWSGIRIPAGFVAGVNLFIVGTLFLGEVGAFYYRFWWWDILMHSGSAVGFAMIGTVFVVMLNRSPSETHTSPILGAVMAYCFAVAMGAMWEIFEFAMDELFGFNMQKSGLVDTMGDLIVDCIGAGVGAVAGFFYLRGQHDGWLTGVLAQFVRDNLRRRRP</sequence>
<dbReference type="InterPro" id="IPR014509">
    <property type="entry name" value="YjdF-like"/>
</dbReference>
<organism evidence="2 3">
    <name type="scientific">Salipiger mucosus DSM 16094</name>
    <dbReference type="NCBI Taxonomy" id="1123237"/>
    <lineage>
        <taxon>Bacteria</taxon>
        <taxon>Pseudomonadati</taxon>
        <taxon>Pseudomonadota</taxon>
        <taxon>Alphaproteobacteria</taxon>
        <taxon>Rhodobacterales</taxon>
        <taxon>Roseobacteraceae</taxon>
        <taxon>Salipiger</taxon>
    </lineage>
</organism>
<dbReference type="eggNOG" id="COG2865">
    <property type="taxonomic scope" value="Bacteria"/>
</dbReference>
<evidence type="ECO:0008006" key="4">
    <source>
        <dbReference type="Google" id="ProtNLM"/>
    </source>
</evidence>
<keyword evidence="1" id="KW-1133">Transmembrane helix</keyword>
<dbReference type="HOGENOM" id="CLU_070751_3_0_5"/>
<dbReference type="EMBL" id="APVH01000032">
    <property type="protein sequence ID" value="EPX80482.1"/>
    <property type="molecule type" value="Genomic_DNA"/>
</dbReference>
<dbReference type="Pfam" id="PF09997">
    <property type="entry name" value="DUF2238"/>
    <property type="match status" value="1"/>
</dbReference>
<accession>S9QL16</accession>